<feature type="region of interest" description="Disordered" evidence="1">
    <location>
        <begin position="267"/>
        <end position="291"/>
    </location>
</feature>
<evidence type="ECO:0000256" key="1">
    <source>
        <dbReference type="SAM" id="MobiDB-lite"/>
    </source>
</evidence>
<feature type="region of interest" description="Disordered" evidence="1">
    <location>
        <begin position="822"/>
        <end position="844"/>
    </location>
</feature>
<keyword evidence="4" id="KW-1185">Reference proteome</keyword>
<dbReference type="OrthoDB" id="74705at2759"/>
<reference evidence="3 4" key="1">
    <citation type="journal article" date="2015" name="Sci. Rep.">
        <title>Genome of the facultative scuticociliatosis pathogen Pseudocohnilembus persalinus provides insight into its virulence through horizontal gene transfer.</title>
        <authorList>
            <person name="Xiong J."/>
            <person name="Wang G."/>
            <person name="Cheng J."/>
            <person name="Tian M."/>
            <person name="Pan X."/>
            <person name="Warren A."/>
            <person name="Jiang C."/>
            <person name="Yuan D."/>
            <person name="Miao W."/>
        </authorList>
    </citation>
    <scope>NUCLEOTIDE SEQUENCE [LARGE SCALE GENOMIC DNA]</scope>
    <source>
        <strain evidence="3">36N120E</strain>
    </source>
</reference>
<evidence type="ECO:0000313" key="4">
    <source>
        <dbReference type="Proteomes" id="UP000054937"/>
    </source>
</evidence>
<organism evidence="3 4">
    <name type="scientific">Pseudocohnilembus persalinus</name>
    <name type="common">Ciliate</name>
    <dbReference type="NCBI Taxonomy" id="266149"/>
    <lineage>
        <taxon>Eukaryota</taxon>
        <taxon>Sar</taxon>
        <taxon>Alveolata</taxon>
        <taxon>Ciliophora</taxon>
        <taxon>Intramacronucleata</taxon>
        <taxon>Oligohymenophorea</taxon>
        <taxon>Scuticociliatia</taxon>
        <taxon>Philasterida</taxon>
        <taxon>Pseudocohnilembidae</taxon>
        <taxon>Pseudocohnilembus</taxon>
    </lineage>
</organism>
<name>A0A0V0R5E6_PSEPJ</name>
<dbReference type="AlphaFoldDB" id="A0A0V0R5E6"/>
<feature type="domain" description="GAF" evidence="2">
    <location>
        <begin position="419"/>
        <end position="565"/>
    </location>
</feature>
<dbReference type="Proteomes" id="UP000054937">
    <property type="component" value="Unassembled WGS sequence"/>
</dbReference>
<dbReference type="SMART" id="SM00065">
    <property type="entry name" value="GAF"/>
    <property type="match status" value="1"/>
</dbReference>
<gene>
    <name evidence="3" type="ORF">PPERSA_02561</name>
</gene>
<evidence type="ECO:0000259" key="2">
    <source>
        <dbReference type="SMART" id="SM00065"/>
    </source>
</evidence>
<dbReference type="InterPro" id="IPR029016">
    <property type="entry name" value="GAF-like_dom_sf"/>
</dbReference>
<dbReference type="Pfam" id="PF01590">
    <property type="entry name" value="GAF"/>
    <property type="match status" value="1"/>
</dbReference>
<comment type="caution">
    <text evidence="3">The sequence shown here is derived from an EMBL/GenBank/DDBJ whole genome shotgun (WGS) entry which is preliminary data.</text>
</comment>
<feature type="compositionally biased region" description="Low complexity" evidence="1">
    <location>
        <begin position="203"/>
        <end position="225"/>
    </location>
</feature>
<evidence type="ECO:0000313" key="3">
    <source>
        <dbReference type="EMBL" id="KRX09689.1"/>
    </source>
</evidence>
<dbReference type="EMBL" id="LDAU01000044">
    <property type="protein sequence ID" value="KRX09689.1"/>
    <property type="molecule type" value="Genomic_DNA"/>
</dbReference>
<feature type="compositionally biased region" description="Polar residues" evidence="1">
    <location>
        <begin position="26"/>
        <end position="40"/>
    </location>
</feature>
<dbReference type="InterPro" id="IPR003018">
    <property type="entry name" value="GAF"/>
</dbReference>
<feature type="compositionally biased region" description="Low complexity" evidence="1">
    <location>
        <begin position="16"/>
        <end position="25"/>
    </location>
</feature>
<dbReference type="OMA" id="QNRTHFI"/>
<accession>A0A0V0R5E6</accession>
<proteinExistence type="predicted"/>
<feature type="region of interest" description="Disordered" evidence="1">
    <location>
        <begin position="13"/>
        <end position="48"/>
    </location>
</feature>
<dbReference type="Gene3D" id="3.30.450.40">
    <property type="match status" value="2"/>
</dbReference>
<feature type="region of interest" description="Disordered" evidence="1">
    <location>
        <begin position="203"/>
        <end position="236"/>
    </location>
</feature>
<dbReference type="SUPFAM" id="SSF55781">
    <property type="entry name" value="GAF domain-like"/>
    <property type="match status" value="2"/>
</dbReference>
<sequence>MQKTRSLYLLKSHTANNSNNNSQSQFYKNNPSKSISQFKQQDSKKQRRIDIPQEELYDEIMNNDFQLPEIGGYAEKKKLLSRLPNTSEIMNKKNSIKDKEIDRLNFMNSFLTISNQKKEDVIEDCRKTIIGLKDEISSMNAIINQKKAKEQKQRYSHKFSLLYSQMPGITSIQDQKQYQSCMPTQQNMNQIQTFEKQQKQQTQQQQQQSYESSQQQQQQQLQQFQNENTESLDQQEDIQNKQQYQTENGSETRNLEQKKDSYVMQQSNNLNNSNQNRSKLNVSSLGKSKQSSMGVTKVQFKSYQNHQQNYNIDNNLLSQDINQNQNELTLQQSNIIRLDMSDEESMRVFQSYMHYRYISNLINNQDRFFDIMQKQSQAQLSFMHENLRKQLSDFKLFFLLIMRLKKIIRAAFHMTSSLVLVEALEKIVQETCACLECDRCTVYVVDEHKQELWSKVASGTSQVLRFSMNKGLAGHVATNKETLNILNAYTDERFNKDIDIKLNYRTKTMLIVPILDEYQRCIGVIQCVNKLTGTHFSKDDEELVYMIADFSRIVLQNAINFDEQHITHNKLRHIIQSGINMISSHNLDDMILQAEQRLKEMMYIDTARIILNDFKGNFIFFNNENEKTTSVQLGIAKLVFTQKSIINLKNFSESLDFNPKVDINTNMPTIAAAIVHPQYDQPLGVIEVINVKGIGELFAKKNKQVIPVHQETIQYFIKQLAAVLANIYKNNNMHQNHIISKTDFMDELFKQENTNISERIKQIEKNMQDSSYNIQNTSYSQQGRKSVCSIPSNAELEQYSENTKKEIANFKQINMQQIEEYNEQDEQTNRNKNKANLKPSNFKV</sequence>
<feature type="compositionally biased region" description="Polar residues" evidence="1">
    <location>
        <begin position="282"/>
        <end position="291"/>
    </location>
</feature>
<protein>
    <recommendedName>
        <fullName evidence="2">GAF domain-containing protein</fullName>
    </recommendedName>
</protein>
<dbReference type="InParanoid" id="A0A0V0R5E6"/>
<feature type="compositionally biased region" description="Low complexity" evidence="1">
    <location>
        <begin position="267"/>
        <end position="281"/>
    </location>
</feature>